<feature type="binding site" evidence="11">
    <location>
        <position position="85"/>
    </location>
    <ligand>
        <name>ATP</name>
        <dbReference type="ChEBI" id="CHEBI:30616"/>
    </ligand>
</feature>
<keyword evidence="8 13" id="KW-0067">ATP-binding</keyword>
<name>A0A6J5JYW9_9GAMM</name>
<comment type="catalytic activity">
    <reaction evidence="13">
        <text>a 2'-deoxyribonucleoside 5'-diphosphate + ATP = a 2'-deoxyribonucleoside 5'-triphosphate + ADP</text>
        <dbReference type="Rhea" id="RHEA:44640"/>
        <dbReference type="ChEBI" id="CHEBI:30616"/>
        <dbReference type="ChEBI" id="CHEBI:61560"/>
        <dbReference type="ChEBI" id="CHEBI:73316"/>
        <dbReference type="ChEBI" id="CHEBI:456216"/>
        <dbReference type="EC" id="2.7.4.6"/>
    </reaction>
</comment>
<dbReference type="GO" id="GO:0004550">
    <property type="term" value="F:nucleoside diphosphate kinase activity"/>
    <property type="evidence" value="ECO:0007669"/>
    <property type="project" value="UniProtKB-EC"/>
</dbReference>
<comment type="similarity">
    <text evidence="1 11 12">Belongs to the NDK family.</text>
</comment>
<keyword evidence="16" id="KW-1185">Reference proteome</keyword>
<evidence type="ECO:0000259" key="14">
    <source>
        <dbReference type="SMART" id="SM00562"/>
    </source>
</evidence>
<feature type="binding site" evidence="11">
    <location>
        <position position="91"/>
    </location>
    <ligand>
        <name>ATP</name>
        <dbReference type="ChEBI" id="CHEBI:30616"/>
    </ligand>
</feature>
<dbReference type="PRINTS" id="PR01243">
    <property type="entry name" value="NUCDPKINASE"/>
</dbReference>
<feature type="binding site" evidence="11">
    <location>
        <position position="102"/>
    </location>
    <ligand>
        <name>ATP</name>
        <dbReference type="ChEBI" id="CHEBI:30616"/>
    </ligand>
</feature>
<evidence type="ECO:0000256" key="8">
    <source>
        <dbReference type="ARBA" id="ARBA00022840"/>
    </source>
</evidence>
<dbReference type="GO" id="GO:0006241">
    <property type="term" value="P:CTP biosynthetic process"/>
    <property type="evidence" value="ECO:0007669"/>
    <property type="project" value="InterPro"/>
</dbReference>
<dbReference type="PANTHER" id="PTHR46161:SF3">
    <property type="entry name" value="NUCLEOSIDE DIPHOSPHATE KINASE DDB_G0292928-RELATED"/>
    <property type="match status" value="1"/>
</dbReference>
<dbReference type="KEGG" id="acil:ESZ_00089"/>
<evidence type="ECO:0000256" key="3">
    <source>
        <dbReference type="ARBA" id="ARBA00022553"/>
    </source>
</evidence>
<keyword evidence="5" id="KW-0479">Metal-binding</keyword>
<evidence type="ECO:0000256" key="4">
    <source>
        <dbReference type="ARBA" id="ARBA00022679"/>
    </source>
</evidence>
<dbReference type="InterPro" id="IPR034907">
    <property type="entry name" value="NDK-like_dom"/>
</dbReference>
<protein>
    <recommendedName>
        <fullName evidence="13">Nucleoside diphosphate kinase</fullName>
        <ecNumber evidence="13">2.7.4.6</ecNumber>
    </recommendedName>
</protein>
<evidence type="ECO:0000256" key="11">
    <source>
        <dbReference type="PROSITE-ProRule" id="PRU00706"/>
    </source>
</evidence>
<evidence type="ECO:0000256" key="10">
    <source>
        <dbReference type="ARBA" id="ARBA00023080"/>
    </source>
</evidence>
<organism evidence="15 16">
    <name type="scientific">Candidatus Azoamicus ciliaticola</name>
    <dbReference type="NCBI Taxonomy" id="2652803"/>
    <lineage>
        <taxon>Bacteria</taxon>
        <taxon>Pseudomonadati</taxon>
        <taxon>Pseudomonadota</taxon>
        <taxon>Gammaproteobacteria</taxon>
        <taxon>Candidatus Azoamicaceae</taxon>
        <taxon>Candidatus Azoamicus</taxon>
    </lineage>
</organism>
<gene>
    <name evidence="15" type="primary">ndk</name>
    <name evidence="15" type="ORF">ESZ_00089</name>
</gene>
<dbReference type="GO" id="GO:0005524">
    <property type="term" value="F:ATP binding"/>
    <property type="evidence" value="ECO:0007669"/>
    <property type="project" value="UniProtKB-KW"/>
</dbReference>
<evidence type="ECO:0000313" key="16">
    <source>
        <dbReference type="Proteomes" id="UP000509549"/>
    </source>
</evidence>
<dbReference type="GO" id="GO:0046872">
    <property type="term" value="F:metal ion binding"/>
    <property type="evidence" value="ECO:0007669"/>
    <property type="project" value="UniProtKB-KW"/>
</dbReference>
<dbReference type="AlphaFoldDB" id="A0A6J5JYW9"/>
<feature type="binding site" evidence="11">
    <location>
        <position position="57"/>
    </location>
    <ligand>
        <name>ATP</name>
        <dbReference type="ChEBI" id="CHEBI:30616"/>
    </ligand>
</feature>
<evidence type="ECO:0000313" key="15">
    <source>
        <dbReference type="EMBL" id="CAB3976309.1"/>
    </source>
</evidence>
<feature type="binding site" evidence="11">
    <location>
        <position position="112"/>
    </location>
    <ligand>
        <name>ATP</name>
        <dbReference type="ChEBI" id="CHEBI:30616"/>
    </ligand>
</feature>
<keyword evidence="3" id="KW-0597">Phosphoprotein</keyword>
<feature type="domain" description="Nucleoside diphosphate kinase-like" evidence="14">
    <location>
        <begin position="1"/>
        <end position="138"/>
    </location>
</feature>
<dbReference type="PANTHER" id="PTHR46161">
    <property type="entry name" value="NUCLEOSIDE DIPHOSPHATE KINASE"/>
    <property type="match status" value="1"/>
</dbReference>
<feature type="binding site" evidence="11">
    <location>
        <position position="9"/>
    </location>
    <ligand>
        <name>ATP</name>
        <dbReference type="ChEBI" id="CHEBI:30616"/>
    </ligand>
</feature>
<keyword evidence="7 13" id="KW-0418">Kinase</keyword>
<dbReference type="Pfam" id="PF00334">
    <property type="entry name" value="NDK"/>
    <property type="match status" value="1"/>
</dbReference>
<evidence type="ECO:0000256" key="2">
    <source>
        <dbReference type="ARBA" id="ARBA00022490"/>
    </source>
</evidence>
<keyword evidence="2" id="KW-0963">Cytoplasm</keyword>
<dbReference type="PROSITE" id="PS51374">
    <property type="entry name" value="NDPK_LIKE"/>
    <property type="match status" value="1"/>
</dbReference>
<evidence type="ECO:0000256" key="6">
    <source>
        <dbReference type="ARBA" id="ARBA00022741"/>
    </source>
</evidence>
<dbReference type="GO" id="GO:0006183">
    <property type="term" value="P:GTP biosynthetic process"/>
    <property type="evidence" value="ECO:0007669"/>
    <property type="project" value="InterPro"/>
</dbReference>
<sequence length="140" mass="16221">MEKTLLIIKPDITKKKLIGKIITIIEENNLLIENIFMLKFKKDDAKLFYKDHEKKVFFNELMDFITSDKIIAIILTGENIINKTRKLIGDTNFKNAEKNTIRAFFATSLTENAVHASDSIDSAKKEIKIILDLIKENEYQ</sequence>
<dbReference type="InterPro" id="IPR023005">
    <property type="entry name" value="Nucleoside_diP_kinase_AS"/>
</dbReference>
<evidence type="ECO:0000256" key="13">
    <source>
        <dbReference type="RuleBase" id="RU004013"/>
    </source>
</evidence>
<evidence type="ECO:0000256" key="7">
    <source>
        <dbReference type="ARBA" id="ARBA00022777"/>
    </source>
</evidence>
<feature type="active site" description="Pros-phosphohistidine intermediate" evidence="11">
    <location>
        <position position="115"/>
    </location>
</feature>
<dbReference type="PROSITE" id="PS00469">
    <property type="entry name" value="NDPK"/>
    <property type="match status" value="1"/>
</dbReference>
<dbReference type="InterPro" id="IPR001564">
    <property type="entry name" value="Nucleoside_diP_kinase"/>
</dbReference>
<reference evidence="15 16" key="1">
    <citation type="submission" date="2020-04" db="EMBL/GenBank/DDBJ databases">
        <authorList>
            <person name="Graf S J."/>
        </authorList>
    </citation>
    <scope>NUCLEOTIDE SEQUENCE [LARGE SCALE GENOMIC DNA]</scope>
    <source>
        <strain evidence="15">1</strain>
    </source>
</reference>
<keyword evidence="4 13" id="KW-0808">Transferase</keyword>
<dbReference type="RefSeq" id="WP_176605061.1">
    <property type="nucleotide sequence ID" value="NZ_LR794158.1"/>
</dbReference>
<keyword evidence="9" id="KW-0460">Magnesium</keyword>
<evidence type="ECO:0000256" key="5">
    <source>
        <dbReference type="ARBA" id="ARBA00022723"/>
    </source>
</evidence>
<dbReference type="EMBL" id="LR794158">
    <property type="protein sequence ID" value="CAB3976309.1"/>
    <property type="molecule type" value="Genomic_DNA"/>
</dbReference>
<proteinExistence type="inferred from homology"/>
<dbReference type="SUPFAM" id="SSF54919">
    <property type="entry name" value="Nucleoside diphosphate kinase, NDK"/>
    <property type="match status" value="1"/>
</dbReference>
<dbReference type="GO" id="GO:0006228">
    <property type="term" value="P:UTP biosynthetic process"/>
    <property type="evidence" value="ECO:0007669"/>
    <property type="project" value="InterPro"/>
</dbReference>
<accession>A0A6J5JYW9</accession>
<dbReference type="InterPro" id="IPR036850">
    <property type="entry name" value="NDK-like_dom_sf"/>
</dbReference>
<keyword evidence="6 13" id="KW-0547">Nucleotide-binding</keyword>
<dbReference type="EC" id="2.7.4.6" evidence="13"/>
<dbReference type="Proteomes" id="UP000509549">
    <property type="component" value="Chromosome"/>
</dbReference>
<evidence type="ECO:0000256" key="1">
    <source>
        <dbReference type="ARBA" id="ARBA00008142"/>
    </source>
</evidence>
<keyword evidence="10" id="KW-0546">Nucleotide metabolism</keyword>
<evidence type="ECO:0000256" key="9">
    <source>
        <dbReference type="ARBA" id="ARBA00022842"/>
    </source>
</evidence>
<dbReference type="SMART" id="SM00562">
    <property type="entry name" value="NDK"/>
    <property type="match status" value="1"/>
</dbReference>
<dbReference type="Gene3D" id="3.30.70.141">
    <property type="entry name" value="Nucleoside diphosphate kinase-like domain"/>
    <property type="match status" value="1"/>
</dbReference>
<evidence type="ECO:0000256" key="12">
    <source>
        <dbReference type="RuleBase" id="RU004011"/>
    </source>
</evidence>